<organism evidence="1 2">
    <name type="scientific">Cylicostephanus goldi</name>
    <name type="common">Nematode worm</name>
    <dbReference type="NCBI Taxonomy" id="71465"/>
    <lineage>
        <taxon>Eukaryota</taxon>
        <taxon>Metazoa</taxon>
        <taxon>Ecdysozoa</taxon>
        <taxon>Nematoda</taxon>
        <taxon>Chromadorea</taxon>
        <taxon>Rhabditida</taxon>
        <taxon>Rhabditina</taxon>
        <taxon>Rhabditomorpha</taxon>
        <taxon>Strongyloidea</taxon>
        <taxon>Strongylidae</taxon>
        <taxon>Cylicostephanus</taxon>
    </lineage>
</organism>
<dbReference type="AlphaFoldDB" id="A0A3P6SU94"/>
<dbReference type="EMBL" id="UYRV01023985">
    <property type="protein sequence ID" value="VDK74649.1"/>
    <property type="molecule type" value="Genomic_DNA"/>
</dbReference>
<evidence type="ECO:0000313" key="2">
    <source>
        <dbReference type="Proteomes" id="UP000271889"/>
    </source>
</evidence>
<sequence>MRAGLGISLVNGNHEELIYARFEGIVLSAKRLEDTYLMTGSVDKLQIDNQLLYSDRWQVLYCQPEVMGLDEEGSGTYINGDLPPGVSCLLHFLVRSVDQLSRGVRHFFTLFHVSLIH</sequence>
<dbReference type="Proteomes" id="UP000271889">
    <property type="component" value="Unassembled WGS sequence"/>
</dbReference>
<protein>
    <submittedName>
        <fullName evidence="1">Uncharacterized protein</fullName>
    </submittedName>
</protein>
<gene>
    <name evidence="1" type="ORF">CGOC_LOCUS7057</name>
</gene>
<proteinExistence type="predicted"/>
<accession>A0A3P6SU94</accession>
<dbReference type="OrthoDB" id="272810at2759"/>
<reference evidence="1 2" key="1">
    <citation type="submission" date="2018-11" db="EMBL/GenBank/DDBJ databases">
        <authorList>
            <consortium name="Pathogen Informatics"/>
        </authorList>
    </citation>
    <scope>NUCLEOTIDE SEQUENCE [LARGE SCALE GENOMIC DNA]</scope>
</reference>
<keyword evidence="2" id="KW-1185">Reference proteome</keyword>
<name>A0A3P6SU94_CYLGO</name>
<evidence type="ECO:0000313" key="1">
    <source>
        <dbReference type="EMBL" id="VDK74649.1"/>
    </source>
</evidence>